<dbReference type="Proteomes" id="UP000663854">
    <property type="component" value="Unassembled WGS sequence"/>
</dbReference>
<evidence type="ECO:0000313" key="1">
    <source>
        <dbReference type="EMBL" id="CAF1531811.1"/>
    </source>
</evidence>
<evidence type="ECO:0000313" key="3">
    <source>
        <dbReference type="Proteomes" id="UP000663854"/>
    </source>
</evidence>
<dbReference type="EMBL" id="CAJNOH010012069">
    <property type="protein sequence ID" value="CAF1531811.1"/>
    <property type="molecule type" value="Genomic_DNA"/>
</dbReference>
<keyword evidence="4" id="KW-1185">Reference proteome</keyword>
<accession>A0A815VEA4</accession>
<organism evidence="1 3">
    <name type="scientific">Rotaria sordida</name>
    <dbReference type="NCBI Taxonomy" id="392033"/>
    <lineage>
        <taxon>Eukaryota</taxon>
        <taxon>Metazoa</taxon>
        <taxon>Spiralia</taxon>
        <taxon>Gnathifera</taxon>
        <taxon>Rotifera</taxon>
        <taxon>Eurotatoria</taxon>
        <taxon>Bdelloidea</taxon>
        <taxon>Philodinida</taxon>
        <taxon>Philodinidae</taxon>
        <taxon>Rotaria</taxon>
    </lineage>
</organism>
<dbReference type="Proteomes" id="UP000663870">
    <property type="component" value="Unassembled WGS sequence"/>
</dbReference>
<reference evidence="1" key="1">
    <citation type="submission" date="2021-02" db="EMBL/GenBank/DDBJ databases">
        <authorList>
            <person name="Nowell W R."/>
        </authorList>
    </citation>
    <scope>NUCLEOTIDE SEQUENCE</scope>
</reference>
<evidence type="ECO:0000313" key="2">
    <source>
        <dbReference type="EMBL" id="CAF1665864.1"/>
    </source>
</evidence>
<feature type="non-terminal residue" evidence="1">
    <location>
        <position position="1"/>
    </location>
</feature>
<gene>
    <name evidence="2" type="ORF">JXQ802_LOCUS56796</name>
    <name evidence="1" type="ORF">PYM288_LOCUS40218</name>
</gene>
<name>A0A815VEA4_9BILA</name>
<evidence type="ECO:0000313" key="4">
    <source>
        <dbReference type="Proteomes" id="UP000663870"/>
    </source>
</evidence>
<dbReference type="EMBL" id="CAJNOL010013943">
    <property type="protein sequence ID" value="CAF1665864.1"/>
    <property type="molecule type" value="Genomic_DNA"/>
</dbReference>
<dbReference type="AlphaFoldDB" id="A0A815VEA4"/>
<protein>
    <submittedName>
        <fullName evidence="1">Uncharacterized protein</fullName>
    </submittedName>
</protein>
<proteinExistence type="predicted"/>
<sequence length="75" mass="8857">MMSIDTNYTVVNLDDKNKTIIKHKNPLIDTLEDEIAQYMLPWEVRLGFFLLDTSHTYANRLKSLLSIEKSRKTRE</sequence>
<comment type="caution">
    <text evidence="1">The sequence shown here is derived from an EMBL/GenBank/DDBJ whole genome shotgun (WGS) entry which is preliminary data.</text>
</comment>